<dbReference type="GO" id="GO:0005524">
    <property type="term" value="F:ATP binding"/>
    <property type="evidence" value="ECO:0007669"/>
    <property type="project" value="UniProtKB-KW"/>
</dbReference>
<keyword evidence="6" id="KW-0119">Carbohydrate metabolism</keyword>
<accession>A0A1G9GG11</accession>
<comment type="similarity">
    <text evidence="1">Belongs to the four-carbon acid sugar kinase family.</text>
</comment>
<dbReference type="AlphaFoldDB" id="A0A1G9GG11"/>
<keyword evidence="3" id="KW-0547">Nucleotide-binding</keyword>
<dbReference type="InterPro" id="IPR042213">
    <property type="entry name" value="NBD_C_sf"/>
</dbReference>
<dbReference type="InterPro" id="IPR037051">
    <property type="entry name" value="4-carb_acid_sugar_kinase_N_sf"/>
</dbReference>
<dbReference type="RefSeq" id="WP_090553931.1">
    <property type="nucleotide sequence ID" value="NZ_FNFP01000006.1"/>
</dbReference>
<keyword evidence="2" id="KW-0808">Transferase</keyword>
<evidence type="ECO:0000313" key="10">
    <source>
        <dbReference type="Proteomes" id="UP000198718"/>
    </source>
</evidence>
<dbReference type="OrthoDB" id="153193at2"/>
<evidence type="ECO:0000259" key="8">
    <source>
        <dbReference type="Pfam" id="PF17042"/>
    </source>
</evidence>
<evidence type="ECO:0000313" key="9">
    <source>
        <dbReference type="EMBL" id="SDK99203.1"/>
    </source>
</evidence>
<evidence type="ECO:0000256" key="3">
    <source>
        <dbReference type="ARBA" id="ARBA00022741"/>
    </source>
</evidence>
<evidence type="ECO:0000256" key="5">
    <source>
        <dbReference type="ARBA" id="ARBA00022840"/>
    </source>
</evidence>
<name>A0A1G9GG11_9FIRM</name>
<evidence type="ECO:0000259" key="7">
    <source>
        <dbReference type="Pfam" id="PF07005"/>
    </source>
</evidence>
<gene>
    <name evidence="9" type="ORF">SAMN05660472_02401</name>
</gene>
<dbReference type="SUPFAM" id="SSF142764">
    <property type="entry name" value="YgbK-like"/>
    <property type="match status" value="1"/>
</dbReference>
<evidence type="ECO:0000256" key="6">
    <source>
        <dbReference type="ARBA" id="ARBA00023277"/>
    </source>
</evidence>
<evidence type="ECO:0000256" key="4">
    <source>
        <dbReference type="ARBA" id="ARBA00022777"/>
    </source>
</evidence>
<keyword evidence="4" id="KW-0418">Kinase</keyword>
<evidence type="ECO:0000256" key="2">
    <source>
        <dbReference type="ARBA" id="ARBA00022679"/>
    </source>
</evidence>
<dbReference type="InterPro" id="IPR010737">
    <property type="entry name" value="4-carb_acid_sugar_kinase_N"/>
</dbReference>
<sequence length="477" mass="53931">MLENKNLFELQGKHILPSSSVVEEKLNKLLQNDKFKIVVLDDDPTGTQTVHGVHIYTNWDYESILKGFKEKNRMFFILTNSRAFTTVKTKEVHEEIAKSIIRASEETGKKFIIVSRGDSTLRGHYPLETLVLKNTIEKISDIKIDGEIIIPFFQEGERYTVDNIHYAYDGDELVPVAETEFAKDKTFGYSNSHLGKWIEEKTEGEYKSQDITYVSIKELRALEYNNITNKLLKVDNFNKVVVNALDYIDIKIFITALMRAINENKNFILRSASSVTKIIGGIKEKSLLSSEELIDKDNPNGGVVIVGSHVNKTTKQLENLIERVDIEPIEFNQHLVLDDEAFSKELNRVINLAEESIVQGRNVVVFTKRERFDLGTTNKEEELIIAVKISNAITSIVERLKLKPSFIVGKGGITSSDIATKGLAVKKALVIGQIRPGVPVWLTGSESKFPNIPYIIFPGNVGNENDLTEIVKLFKRK</sequence>
<feature type="domain" description="Four-carbon acid sugar kinase nucleotide binding" evidence="8">
    <location>
        <begin position="303"/>
        <end position="465"/>
    </location>
</feature>
<dbReference type="Gene3D" id="3.40.980.20">
    <property type="entry name" value="Four-carbon acid sugar kinase, nucleotide binding domain"/>
    <property type="match status" value="1"/>
</dbReference>
<dbReference type="Gene3D" id="3.40.50.10840">
    <property type="entry name" value="Putative sugar-binding, N-terminal domain"/>
    <property type="match status" value="1"/>
</dbReference>
<dbReference type="Pfam" id="PF07005">
    <property type="entry name" value="SBD_N"/>
    <property type="match status" value="1"/>
</dbReference>
<dbReference type="InterPro" id="IPR031475">
    <property type="entry name" value="NBD_C"/>
</dbReference>
<protein>
    <submittedName>
        <fullName evidence="9">Uncharacterized conserved protein YgbK, DUF1537 family</fullName>
    </submittedName>
</protein>
<proteinExistence type="inferred from homology"/>
<reference evidence="9 10" key="1">
    <citation type="submission" date="2016-10" db="EMBL/GenBank/DDBJ databases">
        <authorList>
            <person name="de Groot N.N."/>
        </authorList>
    </citation>
    <scope>NUCLEOTIDE SEQUENCE [LARGE SCALE GENOMIC DNA]</scope>
    <source>
        <strain evidence="9 10">DSM 18346</strain>
    </source>
</reference>
<dbReference type="STRING" id="393762.SAMN05660472_02401"/>
<dbReference type="Pfam" id="PF17042">
    <property type="entry name" value="NBD_C"/>
    <property type="match status" value="1"/>
</dbReference>
<dbReference type="GO" id="GO:0016301">
    <property type="term" value="F:kinase activity"/>
    <property type="evidence" value="ECO:0007669"/>
    <property type="project" value="UniProtKB-KW"/>
</dbReference>
<feature type="domain" description="Four-carbon acid sugar kinase N-terminal" evidence="7">
    <location>
        <begin position="37"/>
        <end position="277"/>
    </location>
</feature>
<dbReference type="EMBL" id="FNFP01000006">
    <property type="protein sequence ID" value="SDK99203.1"/>
    <property type="molecule type" value="Genomic_DNA"/>
</dbReference>
<dbReference type="Proteomes" id="UP000198718">
    <property type="component" value="Unassembled WGS sequence"/>
</dbReference>
<keyword evidence="5" id="KW-0067">ATP-binding</keyword>
<keyword evidence="10" id="KW-1185">Reference proteome</keyword>
<organism evidence="9 10">
    <name type="scientific">Natronincola ferrireducens</name>
    <dbReference type="NCBI Taxonomy" id="393762"/>
    <lineage>
        <taxon>Bacteria</taxon>
        <taxon>Bacillati</taxon>
        <taxon>Bacillota</taxon>
        <taxon>Clostridia</taxon>
        <taxon>Peptostreptococcales</taxon>
        <taxon>Natronincolaceae</taxon>
        <taxon>Natronincola</taxon>
    </lineage>
</organism>
<evidence type="ECO:0000256" key="1">
    <source>
        <dbReference type="ARBA" id="ARBA00005715"/>
    </source>
</evidence>